<sequence>MKMPFNIINNMSNKSESIFRENFLDENSQGYILDNLWFRTQDEKNKIYSNRNNDDDQRRRVFHSMQRYTIHKNKDVSNLVIDDFFIYVSISMPEQEIDEYEYKVTNLLNSAGWKRVSDYFEKGDLLFQIHRYKNNDLERYANFELNYSHIEIIVRPIVTEFNILEHNDRIWKLFNKGIRSKGESKKARTLQNMEEFMQLLPAQIETGCGPSLEIGISPLHDLHEIYKVQNKEGYFYFGETDTFFEELIMDEQKKFEDMSKLVRQFVQSTPSDNHIKLKELFELGIFKGEILSNNLDRIFSRTGLTESIIRKYDVDNFFPKVNFHPEVKSLLVIGSHADRRKVWEQARSHGLKVIHVNPEGYQEGSGVFFNKPIENINENDIHLKLTYSEFINLLYSHFQSKLELTKG</sequence>
<dbReference type="InterPro" id="IPR029035">
    <property type="entry name" value="DHS-like_NAD/FAD-binding_dom"/>
</dbReference>
<protein>
    <submittedName>
        <fullName evidence="1">Uncharacterized protein</fullName>
    </submittedName>
</protein>
<reference evidence="1" key="1">
    <citation type="submission" date="2022-06" db="EMBL/GenBank/DDBJ databases">
        <title>Aquibacillus sp. a new bacterium isolated from soil saline samples.</title>
        <authorList>
            <person name="Galisteo C."/>
            <person name="De La Haba R."/>
            <person name="Sanchez-Porro C."/>
            <person name="Ventosa A."/>
        </authorList>
    </citation>
    <scope>NUCLEOTIDE SEQUENCE</scope>
    <source>
        <strain evidence="1">3ASR75-54</strain>
    </source>
</reference>
<dbReference type="RefSeq" id="WP_272445220.1">
    <property type="nucleotide sequence ID" value="NZ_JAMQKC010000003.1"/>
</dbReference>
<keyword evidence="2" id="KW-1185">Reference proteome</keyword>
<evidence type="ECO:0000313" key="2">
    <source>
        <dbReference type="Proteomes" id="UP001145069"/>
    </source>
</evidence>
<dbReference type="SUPFAM" id="SSF52467">
    <property type="entry name" value="DHS-like NAD/FAD-binding domain"/>
    <property type="match status" value="1"/>
</dbReference>
<evidence type="ECO:0000313" key="1">
    <source>
        <dbReference type="EMBL" id="MDC3416215.1"/>
    </source>
</evidence>
<gene>
    <name evidence="1" type="ORF">NC799_04735</name>
</gene>
<name>A0A9X4AFH7_9BACI</name>
<dbReference type="Proteomes" id="UP001145069">
    <property type="component" value="Unassembled WGS sequence"/>
</dbReference>
<proteinExistence type="predicted"/>
<dbReference type="AlphaFoldDB" id="A0A9X4AFH7"/>
<organism evidence="1 2">
    <name type="scientific">Aquibacillus salsiterrae</name>
    <dbReference type="NCBI Taxonomy" id="2950439"/>
    <lineage>
        <taxon>Bacteria</taxon>
        <taxon>Bacillati</taxon>
        <taxon>Bacillota</taxon>
        <taxon>Bacilli</taxon>
        <taxon>Bacillales</taxon>
        <taxon>Bacillaceae</taxon>
        <taxon>Aquibacillus</taxon>
    </lineage>
</organism>
<accession>A0A9X4AFH7</accession>
<dbReference type="EMBL" id="JAMQKC010000003">
    <property type="protein sequence ID" value="MDC3416215.1"/>
    <property type="molecule type" value="Genomic_DNA"/>
</dbReference>
<comment type="caution">
    <text evidence="1">The sequence shown here is derived from an EMBL/GenBank/DDBJ whole genome shotgun (WGS) entry which is preliminary data.</text>
</comment>